<evidence type="ECO:0000313" key="2">
    <source>
        <dbReference type="Proteomes" id="UP001064048"/>
    </source>
</evidence>
<reference evidence="1 2" key="1">
    <citation type="journal article" date="2022" name="Genome Biol. Evol.">
        <title>The Spruce Budworm Genome: Reconstructing the Evolutionary History of Antifreeze Proteins.</title>
        <authorList>
            <person name="Beliveau C."/>
            <person name="Gagne P."/>
            <person name="Picq S."/>
            <person name="Vernygora O."/>
            <person name="Keeling C.I."/>
            <person name="Pinkney K."/>
            <person name="Doucet D."/>
            <person name="Wen F."/>
            <person name="Johnston J.S."/>
            <person name="Maaroufi H."/>
            <person name="Boyle B."/>
            <person name="Laroche J."/>
            <person name="Dewar K."/>
            <person name="Juretic N."/>
            <person name="Blackburn G."/>
            <person name="Nisole A."/>
            <person name="Brunet B."/>
            <person name="Brandao M."/>
            <person name="Lumley L."/>
            <person name="Duan J."/>
            <person name="Quan G."/>
            <person name="Lucarotti C.J."/>
            <person name="Roe A.D."/>
            <person name="Sperling F.A.H."/>
            <person name="Levesque R.C."/>
            <person name="Cusson M."/>
        </authorList>
    </citation>
    <scope>NUCLEOTIDE SEQUENCE [LARGE SCALE GENOMIC DNA]</scope>
    <source>
        <strain evidence="1">Glfc:IPQL:Cfum</strain>
    </source>
</reference>
<gene>
    <name evidence="1" type="ORF">MSG28_009375</name>
</gene>
<organism evidence="1 2">
    <name type="scientific">Choristoneura fumiferana</name>
    <name type="common">Spruce budworm moth</name>
    <name type="synonym">Archips fumiferana</name>
    <dbReference type="NCBI Taxonomy" id="7141"/>
    <lineage>
        <taxon>Eukaryota</taxon>
        <taxon>Metazoa</taxon>
        <taxon>Ecdysozoa</taxon>
        <taxon>Arthropoda</taxon>
        <taxon>Hexapoda</taxon>
        <taxon>Insecta</taxon>
        <taxon>Pterygota</taxon>
        <taxon>Neoptera</taxon>
        <taxon>Endopterygota</taxon>
        <taxon>Lepidoptera</taxon>
        <taxon>Glossata</taxon>
        <taxon>Ditrysia</taxon>
        <taxon>Tortricoidea</taxon>
        <taxon>Tortricidae</taxon>
        <taxon>Tortricinae</taxon>
        <taxon>Choristoneura</taxon>
    </lineage>
</organism>
<sequence>MYNDLKQLREGAEMILRTALEESDIIEDFVFVPFHDPAALNIIRVYGGGDCPEKSLTGIQLALNVSRPRSFVYVFTDATANDHRLVGRVLDLVQRKESQVVFVLTGHCNDLKRPSYLVYQQIAAASSGQVFNLNKTNVHKVLDFVKSSIKARTVNLGSARNPAGYNYTQGIPVDSTLGEVTVSVSGTKPRIQVFSPTGEQVTGPPQLETTLDLAEIMVVKVLQPEPGNWSITVGSAAEHSVKVVGLSNLTFHHGFSVQRPAAAKETSYRPLQEVPYLTVLKKVEAFAHQPVTLRCDIESLVPVSALWTRDGTRLQQQTSSL</sequence>
<dbReference type="Proteomes" id="UP001064048">
    <property type="component" value="Chromosome 15"/>
</dbReference>
<proteinExistence type="predicted"/>
<accession>A0ACC0KX96</accession>
<dbReference type="EMBL" id="CM046115">
    <property type="protein sequence ID" value="KAI8441123.1"/>
    <property type="molecule type" value="Genomic_DNA"/>
</dbReference>
<protein>
    <submittedName>
        <fullName evidence="1">Uncharacterized protein</fullName>
    </submittedName>
</protein>
<comment type="caution">
    <text evidence="1">The sequence shown here is derived from an EMBL/GenBank/DDBJ whole genome shotgun (WGS) entry which is preliminary data.</text>
</comment>
<keyword evidence="2" id="KW-1185">Reference proteome</keyword>
<name>A0ACC0KX96_CHOFU</name>
<evidence type="ECO:0000313" key="1">
    <source>
        <dbReference type="EMBL" id="KAI8441123.1"/>
    </source>
</evidence>